<dbReference type="InterPro" id="IPR013968">
    <property type="entry name" value="PKS_KR"/>
</dbReference>
<dbReference type="Proteomes" id="UP001232148">
    <property type="component" value="Unassembled WGS sequence"/>
</dbReference>
<evidence type="ECO:0000259" key="1">
    <source>
        <dbReference type="Pfam" id="PF08659"/>
    </source>
</evidence>
<comment type="caution">
    <text evidence="2">The sequence shown here is derived from an EMBL/GenBank/DDBJ whole genome shotgun (WGS) entry which is preliminary data.</text>
</comment>
<protein>
    <recommendedName>
        <fullName evidence="1">Ketoreductase (KR) domain-containing protein</fullName>
    </recommendedName>
</protein>
<accession>A0AAD9M6F7</accession>
<organism evidence="2 3">
    <name type="scientific">Colletotrichum zoysiae</name>
    <dbReference type="NCBI Taxonomy" id="1216348"/>
    <lineage>
        <taxon>Eukaryota</taxon>
        <taxon>Fungi</taxon>
        <taxon>Dikarya</taxon>
        <taxon>Ascomycota</taxon>
        <taxon>Pezizomycotina</taxon>
        <taxon>Sordariomycetes</taxon>
        <taxon>Hypocreomycetidae</taxon>
        <taxon>Glomerellales</taxon>
        <taxon>Glomerellaceae</taxon>
        <taxon>Colletotrichum</taxon>
        <taxon>Colletotrichum graminicola species complex</taxon>
    </lineage>
</organism>
<reference evidence="2" key="1">
    <citation type="submission" date="2021-06" db="EMBL/GenBank/DDBJ databases">
        <title>Comparative genomics, transcriptomics and evolutionary studies reveal genomic signatures of adaptation to plant cell wall in hemibiotrophic fungi.</title>
        <authorList>
            <consortium name="DOE Joint Genome Institute"/>
            <person name="Baroncelli R."/>
            <person name="Diaz J.F."/>
            <person name="Benocci T."/>
            <person name="Peng M."/>
            <person name="Battaglia E."/>
            <person name="Haridas S."/>
            <person name="Andreopoulos W."/>
            <person name="Labutti K."/>
            <person name="Pangilinan J."/>
            <person name="Floch G.L."/>
            <person name="Makela M.R."/>
            <person name="Henrissat B."/>
            <person name="Grigoriev I.V."/>
            <person name="Crouch J.A."/>
            <person name="De Vries R.P."/>
            <person name="Sukno S.A."/>
            <person name="Thon M.R."/>
        </authorList>
    </citation>
    <scope>NUCLEOTIDE SEQUENCE</scope>
    <source>
        <strain evidence="2">MAFF235873</strain>
    </source>
</reference>
<name>A0AAD9M6F7_9PEZI</name>
<proteinExistence type="predicted"/>
<evidence type="ECO:0000313" key="3">
    <source>
        <dbReference type="Proteomes" id="UP001232148"/>
    </source>
</evidence>
<sequence length="213" mass="23353">MLSSTSGLISQKVQANYVGGNVFMDALAAHRRASAGATLQMATGFSTLSSVSPEDEGYAGLVNSPSRAIMHEQNNTIIRLYMLFVPRPETLRNTGSAFVHGFHGMAPTEVAHYNEHVWSADGHPASEFWGARFSSYVETTSEDGSVDKMPQFSMAGRSGQRFPYVARFDVDFVEWTTLDGALPLDRPAENDRRFVGTAAVPSDRDMKVGLRRL</sequence>
<feature type="domain" description="Ketoreductase (KR)" evidence="1">
    <location>
        <begin position="1"/>
        <end position="42"/>
    </location>
</feature>
<dbReference type="EMBL" id="MU842820">
    <property type="protein sequence ID" value="KAK2033597.1"/>
    <property type="molecule type" value="Genomic_DNA"/>
</dbReference>
<dbReference type="Pfam" id="PF08659">
    <property type="entry name" value="KR"/>
    <property type="match status" value="1"/>
</dbReference>
<evidence type="ECO:0000313" key="2">
    <source>
        <dbReference type="EMBL" id="KAK2033597.1"/>
    </source>
</evidence>
<keyword evidence="3" id="KW-1185">Reference proteome</keyword>
<dbReference type="Gene3D" id="3.40.50.720">
    <property type="entry name" value="NAD(P)-binding Rossmann-like Domain"/>
    <property type="match status" value="1"/>
</dbReference>
<gene>
    <name evidence="2" type="ORF">LX32DRAFT_724975</name>
</gene>
<dbReference type="AlphaFoldDB" id="A0AAD9M6F7"/>